<dbReference type="Proteomes" id="UP001607302">
    <property type="component" value="Unassembled WGS sequence"/>
</dbReference>
<evidence type="ECO:0000313" key="2">
    <source>
        <dbReference type="EMBL" id="KAL2714957.1"/>
    </source>
</evidence>
<reference evidence="2 3" key="1">
    <citation type="journal article" date="2024" name="Ann. Entomol. Soc. Am.">
        <title>Genomic analyses of the southern and eastern yellowjacket wasps (Hymenoptera: Vespidae) reveal evolutionary signatures of social life.</title>
        <authorList>
            <person name="Catto M.A."/>
            <person name="Caine P.B."/>
            <person name="Orr S.E."/>
            <person name="Hunt B.G."/>
            <person name="Goodisman M.A.D."/>
        </authorList>
    </citation>
    <scope>NUCLEOTIDE SEQUENCE [LARGE SCALE GENOMIC DNA]</scope>
    <source>
        <strain evidence="2">233</strain>
        <tissue evidence="2">Head and thorax</tissue>
    </source>
</reference>
<feature type="region of interest" description="Disordered" evidence="1">
    <location>
        <begin position="160"/>
        <end position="189"/>
    </location>
</feature>
<evidence type="ECO:0000256" key="1">
    <source>
        <dbReference type="SAM" id="MobiDB-lite"/>
    </source>
</evidence>
<proteinExistence type="predicted"/>
<feature type="compositionally biased region" description="Basic and acidic residues" evidence="1">
    <location>
        <begin position="173"/>
        <end position="183"/>
    </location>
</feature>
<evidence type="ECO:0000313" key="3">
    <source>
        <dbReference type="Proteomes" id="UP001607302"/>
    </source>
</evidence>
<sequence>MLPSVVKTTSTVRRSGETGHWGNRVASVVDVERFDSFQSRPPVPSRTFGSRRKVSRRVRNENLETLAAPSSARGTDNYKGIVRISMYAREEEEREEEEEEEESAFRVDADFSFRSSVHREPVSFTTRFDSTFGKARRATEGAEEPYGTFRARGTKRTSAPFLIAPCGDPDEEKEGRKEGRKEGSCFTGSKNDITMTLHVPLTLTIGSPSMASSGVAKAESSARELRITILSCIRVR</sequence>
<organism evidence="2 3">
    <name type="scientific">Vespula squamosa</name>
    <name type="common">Southern yellow jacket</name>
    <name type="synonym">Wasp</name>
    <dbReference type="NCBI Taxonomy" id="30214"/>
    <lineage>
        <taxon>Eukaryota</taxon>
        <taxon>Metazoa</taxon>
        <taxon>Ecdysozoa</taxon>
        <taxon>Arthropoda</taxon>
        <taxon>Hexapoda</taxon>
        <taxon>Insecta</taxon>
        <taxon>Pterygota</taxon>
        <taxon>Neoptera</taxon>
        <taxon>Endopterygota</taxon>
        <taxon>Hymenoptera</taxon>
        <taxon>Apocrita</taxon>
        <taxon>Aculeata</taxon>
        <taxon>Vespoidea</taxon>
        <taxon>Vespidae</taxon>
        <taxon>Vespinae</taxon>
        <taxon>Vespula</taxon>
    </lineage>
</organism>
<name>A0ABD2A380_VESSQ</name>
<accession>A0ABD2A380</accession>
<dbReference type="AlphaFoldDB" id="A0ABD2A380"/>
<dbReference type="EMBL" id="JAUDFV010000155">
    <property type="protein sequence ID" value="KAL2714957.1"/>
    <property type="molecule type" value="Genomic_DNA"/>
</dbReference>
<comment type="caution">
    <text evidence="2">The sequence shown here is derived from an EMBL/GenBank/DDBJ whole genome shotgun (WGS) entry which is preliminary data.</text>
</comment>
<protein>
    <submittedName>
        <fullName evidence="2">Uncharacterized protein</fullName>
    </submittedName>
</protein>
<gene>
    <name evidence="2" type="ORF">V1478_014655</name>
</gene>
<keyword evidence="3" id="KW-1185">Reference proteome</keyword>